<evidence type="ECO:0000259" key="4">
    <source>
        <dbReference type="Pfam" id="PF25917"/>
    </source>
</evidence>
<dbReference type="PANTHER" id="PTHR30097">
    <property type="entry name" value="CATION EFFLUX SYSTEM PROTEIN CUSB"/>
    <property type="match status" value="1"/>
</dbReference>
<comment type="similarity">
    <text evidence="1">Belongs to the membrane fusion protein (MFP) (TC 8.A.1) family.</text>
</comment>
<dbReference type="InterPro" id="IPR058792">
    <property type="entry name" value="Beta-barrel_RND_2"/>
</dbReference>
<dbReference type="Gene3D" id="2.40.50.100">
    <property type="match status" value="1"/>
</dbReference>
<feature type="domain" description="Multidrug resistance protein MdtA-like barrel-sandwich hybrid" evidence="4">
    <location>
        <begin position="89"/>
        <end position="143"/>
    </location>
</feature>
<dbReference type="eggNOG" id="COG0845">
    <property type="taxonomic scope" value="Bacteria"/>
</dbReference>
<comment type="caution">
    <text evidence="7">The sequence shown here is derived from an EMBL/GenBank/DDBJ whole genome shotgun (WGS) entry which is preliminary data.</text>
</comment>
<dbReference type="InterPro" id="IPR051909">
    <property type="entry name" value="MFP_Cation_Efflux"/>
</dbReference>
<dbReference type="OrthoDB" id="9768185at2"/>
<dbReference type="InterPro" id="IPR011053">
    <property type="entry name" value="Single_hybrid_motif"/>
</dbReference>
<dbReference type="STRING" id="740709.A10D4_08639"/>
<evidence type="ECO:0000259" key="5">
    <source>
        <dbReference type="Pfam" id="PF25954"/>
    </source>
</evidence>
<organism evidence="7 8">
    <name type="scientific">Idiomarina xiamenensis 10-D-4</name>
    <dbReference type="NCBI Taxonomy" id="740709"/>
    <lineage>
        <taxon>Bacteria</taxon>
        <taxon>Pseudomonadati</taxon>
        <taxon>Pseudomonadota</taxon>
        <taxon>Gammaproteobacteria</taxon>
        <taxon>Alteromonadales</taxon>
        <taxon>Idiomarinaceae</taxon>
        <taxon>Idiomarina</taxon>
    </lineage>
</organism>
<evidence type="ECO:0000313" key="7">
    <source>
        <dbReference type="EMBL" id="EKE82893.1"/>
    </source>
</evidence>
<dbReference type="GO" id="GO:0015679">
    <property type="term" value="P:plasma membrane copper ion transport"/>
    <property type="evidence" value="ECO:0007669"/>
    <property type="project" value="TreeGrafter"/>
</dbReference>
<dbReference type="PATRIC" id="fig|740709.3.peg.1747"/>
<keyword evidence="3" id="KW-0732">Signal</keyword>
<evidence type="ECO:0000256" key="2">
    <source>
        <dbReference type="ARBA" id="ARBA00022448"/>
    </source>
</evidence>
<reference evidence="7 8" key="1">
    <citation type="journal article" date="2012" name="J. Bacteriol.">
        <title>Genome Sequence of Idiomarina xiamenensis Type Strain 10-D-4.</title>
        <authorList>
            <person name="Lai Q."/>
            <person name="Wang L."/>
            <person name="Wang W."/>
            <person name="Shao Z."/>
        </authorList>
    </citation>
    <scope>NUCLEOTIDE SEQUENCE [LARGE SCALE GENOMIC DNA]</scope>
    <source>
        <strain evidence="7 8">10-D-4</strain>
    </source>
</reference>
<dbReference type="PANTHER" id="PTHR30097:SF4">
    <property type="entry name" value="SLR6042 PROTEIN"/>
    <property type="match status" value="1"/>
</dbReference>
<evidence type="ECO:0000313" key="8">
    <source>
        <dbReference type="Proteomes" id="UP000014115"/>
    </source>
</evidence>
<keyword evidence="2" id="KW-0813">Transport</keyword>
<dbReference type="Pfam" id="PF25954">
    <property type="entry name" value="Beta-barrel_RND_2"/>
    <property type="match status" value="1"/>
</dbReference>
<dbReference type="GO" id="GO:0060003">
    <property type="term" value="P:copper ion export"/>
    <property type="evidence" value="ECO:0007669"/>
    <property type="project" value="TreeGrafter"/>
</dbReference>
<protein>
    <submittedName>
        <fullName evidence="7">Co/Zn/Cd efflux system protein</fullName>
    </submittedName>
</protein>
<dbReference type="Gene3D" id="2.40.420.20">
    <property type="match status" value="1"/>
</dbReference>
<dbReference type="GO" id="GO:0030313">
    <property type="term" value="C:cell envelope"/>
    <property type="evidence" value="ECO:0007669"/>
    <property type="project" value="TreeGrafter"/>
</dbReference>
<dbReference type="EMBL" id="AMRG01000010">
    <property type="protein sequence ID" value="EKE82893.1"/>
    <property type="molecule type" value="Genomic_DNA"/>
</dbReference>
<keyword evidence="8" id="KW-1185">Reference proteome</keyword>
<name>K2K5L7_9GAMM</name>
<evidence type="ECO:0000256" key="1">
    <source>
        <dbReference type="ARBA" id="ARBA00009477"/>
    </source>
</evidence>
<dbReference type="Proteomes" id="UP000014115">
    <property type="component" value="Unassembled WGS sequence"/>
</dbReference>
<dbReference type="SUPFAM" id="SSF51230">
    <property type="entry name" value="Single hybrid motif"/>
    <property type="match status" value="1"/>
</dbReference>
<dbReference type="RefSeq" id="WP_008488980.1">
    <property type="nucleotide sequence ID" value="NZ_AMRG01000010.1"/>
</dbReference>
<feature type="domain" description="CusB-like beta-barrel" evidence="5">
    <location>
        <begin position="153"/>
        <end position="226"/>
    </location>
</feature>
<dbReference type="InterPro" id="IPR058649">
    <property type="entry name" value="CzcB_C"/>
</dbReference>
<feature type="signal peptide" evidence="3">
    <location>
        <begin position="1"/>
        <end position="27"/>
    </location>
</feature>
<evidence type="ECO:0000259" key="6">
    <source>
        <dbReference type="Pfam" id="PF25975"/>
    </source>
</evidence>
<gene>
    <name evidence="7" type="ORF">A10D4_08639</name>
</gene>
<accession>K2K5L7</accession>
<feature type="chain" id="PRO_5003859544" evidence="3">
    <location>
        <begin position="28"/>
        <end position="306"/>
    </location>
</feature>
<sequence>MIKLTSKASLIVGLLVTISALSTNSLAAADDSHAEALAHTELSQAAMTRMQISTAKATAGQLALTRQLYGVVVPRQGDLVALSSPYRARIIKVTVQQGQHVDAGQQLALLENLVSGSRFQLLAPIAGEVVSRQANVGEIVEQAVLFEVLNSQRVWVELSAFPADVEALEVGQTATLNDLHQHRQANGTVSYISPQMSAGHIAKARIELANESGHWRPGMHVSANVRVAQRDAEVVVKRAAIQTLEQQTVVFVRQDQRFIAQPVTLGIQSGDWVEVTDGLAVGSEYVDGNSYLLKADLLKQGASHSH</sequence>
<evidence type="ECO:0000256" key="3">
    <source>
        <dbReference type="SAM" id="SignalP"/>
    </source>
</evidence>
<dbReference type="AlphaFoldDB" id="K2K5L7"/>
<feature type="domain" description="CzcB-like C-terminal circularly permuted SH3-like" evidence="6">
    <location>
        <begin position="234"/>
        <end position="294"/>
    </location>
</feature>
<dbReference type="InterPro" id="IPR058625">
    <property type="entry name" value="MdtA-like_BSH"/>
</dbReference>
<proteinExistence type="inferred from homology"/>
<dbReference type="Pfam" id="PF25975">
    <property type="entry name" value="CzcB_C"/>
    <property type="match status" value="1"/>
</dbReference>
<dbReference type="Pfam" id="PF25917">
    <property type="entry name" value="BSH_RND"/>
    <property type="match status" value="1"/>
</dbReference>